<evidence type="ECO:0000313" key="2">
    <source>
        <dbReference type="Proteomes" id="UP000323506"/>
    </source>
</evidence>
<evidence type="ECO:0000313" key="1">
    <source>
        <dbReference type="EMBL" id="TYG74087.1"/>
    </source>
</evidence>
<protein>
    <recommendedName>
        <fullName evidence="3">Ty3 transposon capsid-like protein domain-containing protein</fullName>
    </recommendedName>
</protein>
<name>A0A5D2CWR4_GOSDA</name>
<sequence length="155" mass="17303">MDELVTLKQLGSVDQFHDGFLSLLNQLNLPETYALSIFLSNLKPEIGQDLRLFKPQTLVEGYNLARQVENIMSRPMKREFPTSSGASSVRPLFPVPKVQRDGGSLTSAGDSVNGKSRHIIPSKSLSQVELEDRRKNGLCFLCRLKYSPGYKCSKS</sequence>
<accession>A0A5D2CWR4</accession>
<gene>
    <name evidence="1" type="ORF">ES288_D04G154700v1</name>
</gene>
<evidence type="ECO:0008006" key="3">
    <source>
        <dbReference type="Google" id="ProtNLM"/>
    </source>
</evidence>
<reference evidence="1 2" key="1">
    <citation type="submission" date="2019-06" db="EMBL/GenBank/DDBJ databases">
        <title>WGS assembly of Gossypium darwinii.</title>
        <authorList>
            <person name="Chen Z.J."/>
            <person name="Sreedasyam A."/>
            <person name="Ando A."/>
            <person name="Song Q."/>
            <person name="De L."/>
            <person name="Hulse-Kemp A."/>
            <person name="Ding M."/>
            <person name="Ye W."/>
            <person name="Kirkbride R."/>
            <person name="Jenkins J."/>
            <person name="Plott C."/>
            <person name="Lovell J."/>
            <person name="Lin Y.-M."/>
            <person name="Vaughn R."/>
            <person name="Liu B."/>
            <person name="Li W."/>
            <person name="Simpson S."/>
            <person name="Scheffler B."/>
            <person name="Saski C."/>
            <person name="Grover C."/>
            <person name="Hu G."/>
            <person name="Conover J."/>
            <person name="Carlson J."/>
            <person name="Shu S."/>
            <person name="Boston L."/>
            <person name="Williams M."/>
            <person name="Peterson D."/>
            <person name="Mcgee K."/>
            <person name="Jones D."/>
            <person name="Wendel J."/>
            <person name="Stelly D."/>
            <person name="Grimwood J."/>
            <person name="Schmutz J."/>
        </authorList>
    </citation>
    <scope>NUCLEOTIDE SEQUENCE [LARGE SCALE GENOMIC DNA]</scope>
    <source>
        <strain evidence="1">1808015.09</strain>
    </source>
</reference>
<keyword evidence="2" id="KW-1185">Reference proteome</keyword>
<dbReference type="EMBL" id="CM017704">
    <property type="protein sequence ID" value="TYG74087.1"/>
    <property type="molecule type" value="Genomic_DNA"/>
</dbReference>
<dbReference type="Proteomes" id="UP000323506">
    <property type="component" value="Chromosome D04"/>
</dbReference>
<proteinExistence type="predicted"/>
<organism evidence="1 2">
    <name type="scientific">Gossypium darwinii</name>
    <name type="common">Darwin's cotton</name>
    <name type="synonym">Gossypium barbadense var. darwinii</name>
    <dbReference type="NCBI Taxonomy" id="34276"/>
    <lineage>
        <taxon>Eukaryota</taxon>
        <taxon>Viridiplantae</taxon>
        <taxon>Streptophyta</taxon>
        <taxon>Embryophyta</taxon>
        <taxon>Tracheophyta</taxon>
        <taxon>Spermatophyta</taxon>
        <taxon>Magnoliopsida</taxon>
        <taxon>eudicotyledons</taxon>
        <taxon>Gunneridae</taxon>
        <taxon>Pentapetalae</taxon>
        <taxon>rosids</taxon>
        <taxon>malvids</taxon>
        <taxon>Malvales</taxon>
        <taxon>Malvaceae</taxon>
        <taxon>Malvoideae</taxon>
        <taxon>Gossypium</taxon>
    </lineage>
</organism>
<dbReference type="AlphaFoldDB" id="A0A5D2CWR4"/>